<evidence type="ECO:0000259" key="6">
    <source>
        <dbReference type="PROSITE" id="PS50109"/>
    </source>
</evidence>
<gene>
    <name evidence="7" type="ORF">EDD73_1611</name>
</gene>
<keyword evidence="4" id="KW-0418">Kinase</keyword>
<sequence>MSGLYLNLSKNKSDLDKKSYCKSSLLGISYALEDIVIQFELKAEMYVFFQEFRFFLHEIERYKQLDQICAKIFIFAQNIDFSVVTDFQNTVFIELEPNSPLRDEWNVIIIHPDQSMVISTTEEYDHNHFCEDMLRQFQGFLSLSPQLALQAARFMMNVLLKEYGKNYDSIYDENSILQSYDTDLCEKIKFFINRAMEQIEKKNEIIIQKKELIASIHRDLEKAQEETQVASIAKKQFLSNMSHELRTPMNSIVALTESLMDSSLTEEQKEYTELLQRSSNSLLTLIQDVLDYSKLVTGNVLHNYTEVYLEDFLSQIVQCLFPKAVEKGIRLDLSLDIDAHPVLVTDKVRLRKIILILAENAIKFTSDGYVVSVKTAPPCLSKWGCCMLILFFDRYLVDPPTKEVADPILEGSKYRRSEAFQKDTSDNETGSNHSLSPFLRCCK</sequence>
<keyword evidence="5" id="KW-0902">Two-component regulatory system</keyword>
<dbReference type="EC" id="2.7.13.3" evidence="2"/>
<dbReference type="PANTHER" id="PTHR45339:SF5">
    <property type="entry name" value="HISTIDINE KINASE"/>
    <property type="match status" value="1"/>
</dbReference>
<dbReference type="GO" id="GO:0000155">
    <property type="term" value="F:phosphorelay sensor kinase activity"/>
    <property type="evidence" value="ECO:0007669"/>
    <property type="project" value="InterPro"/>
</dbReference>
<dbReference type="Gene3D" id="1.10.287.130">
    <property type="match status" value="1"/>
</dbReference>
<dbReference type="Pfam" id="PF00512">
    <property type="entry name" value="HisKA"/>
    <property type="match status" value="1"/>
</dbReference>
<dbReference type="PANTHER" id="PTHR45339">
    <property type="entry name" value="HYBRID SIGNAL TRANSDUCTION HISTIDINE KINASE J"/>
    <property type="match status" value="1"/>
</dbReference>
<evidence type="ECO:0000256" key="1">
    <source>
        <dbReference type="ARBA" id="ARBA00000085"/>
    </source>
</evidence>
<keyword evidence="4" id="KW-0808">Transferase</keyword>
<evidence type="ECO:0000313" key="7">
    <source>
        <dbReference type="EMBL" id="TCP58585.1"/>
    </source>
</evidence>
<accession>A0A4R2RHC3</accession>
<dbReference type="PROSITE" id="PS50109">
    <property type="entry name" value="HIS_KIN"/>
    <property type="match status" value="1"/>
</dbReference>
<reference evidence="7 8" key="1">
    <citation type="submission" date="2019-03" db="EMBL/GenBank/DDBJ databases">
        <title>Genomic Encyclopedia of Type Strains, Phase IV (KMG-IV): sequencing the most valuable type-strain genomes for metagenomic binning, comparative biology and taxonomic classification.</title>
        <authorList>
            <person name="Goeker M."/>
        </authorList>
    </citation>
    <scope>NUCLEOTIDE SEQUENCE [LARGE SCALE GENOMIC DNA]</scope>
    <source>
        <strain evidence="7 8">DSM 11170</strain>
    </source>
</reference>
<name>A0A4R2RHC3_9FIRM</name>
<protein>
    <recommendedName>
        <fullName evidence="2">histidine kinase</fullName>
        <ecNumber evidence="2">2.7.13.3</ecNumber>
    </recommendedName>
</protein>
<comment type="catalytic activity">
    <reaction evidence="1">
        <text>ATP + protein L-histidine = ADP + protein N-phospho-L-histidine.</text>
        <dbReference type="EC" id="2.7.13.3"/>
    </reaction>
</comment>
<dbReference type="Gene3D" id="3.30.565.10">
    <property type="entry name" value="Histidine kinase-like ATPase, C-terminal domain"/>
    <property type="match status" value="1"/>
</dbReference>
<dbReference type="AlphaFoldDB" id="A0A4R2RHC3"/>
<dbReference type="SMART" id="SM00388">
    <property type="entry name" value="HisKA"/>
    <property type="match status" value="1"/>
</dbReference>
<comment type="caution">
    <text evidence="7">The sequence shown here is derived from an EMBL/GenBank/DDBJ whole genome shotgun (WGS) entry which is preliminary data.</text>
</comment>
<evidence type="ECO:0000256" key="4">
    <source>
        <dbReference type="ARBA" id="ARBA00022777"/>
    </source>
</evidence>
<proteinExistence type="predicted"/>
<dbReference type="InterPro" id="IPR005467">
    <property type="entry name" value="His_kinase_dom"/>
</dbReference>
<dbReference type="InterPro" id="IPR019278">
    <property type="entry name" value="DICT_dom"/>
</dbReference>
<dbReference type="SUPFAM" id="SSF55874">
    <property type="entry name" value="ATPase domain of HSP90 chaperone/DNA topoisomerase II/histidine kinase"/>
    <property type="match status" value="1"/>
</dbReference>
<dbReference type="EMBL" id="SLXT01000061">
    <property type="protein sequence ID" value="TCP58585.1"/>
    <property type="molecule type" value="Genomic_DNA"/>
</dbReference>
<evidence type="ECO:0000313" key="8">
    <source>
        <dbReference type="Proteomes" id="UP000294813"/>
    </source>
</evidence>
<dbReference type="InterPro" id="IPR036890">
    <property type="entry name" value="HATPase_C_sf"/>
</dbReference>
<evidence type="ECO:0000256" key="3">
    <source>
        <dbReference type="ARBA" id="ARBA00022553"/>
    </source>
</evidence>
<dbReference type="Proteomes" id="UP000294813">
    <property type="component" value="Unassembled WGS sequence"/>
</dbReference>
<evidence type="ECO:0000256" key="5">
    <source>
        <dbReference type="ARBA" id="ARBA00023012"/>
    </source>
</evidence>
<evidence type="ECO:0000256" key="2">
    <source>
        <dbReference type="ARBA" id="ARBA00012438"/>
    </source>
</evidence>
<organism evidence="7 8">
    <name type="scientific">Heliophilum fasciatum</name>
    <dbReference type="NCBI Taxonomy" id="35700"/>
    <lineage>
        <taxon>Bacteria</taxon>
        <taxon>Bacillati</taxon>
        <taxon>Bacillota</taxon>
        <taxon>Clostridia</taxon>
        <taxon>Eubacteriales</taxon>
        <taxon>Heliobacteriaceae</taxon>
        <taxon>Heliophilum</taxon>
    </lineage>
</organism>
<dbReference type="Pfam" id="PF10069">
    <property type="entry name" value="DICT"/>
    <property type="match status" value="1"/>
</dbReference>
<dbReference type="InterPro" id="IPR036097">
    <property type="entry name" value="HisK_dim/P_sf"/>
</dbReference>
<keyword evidence="3" id="KW-0597">Phosphoprotein</keyword>
<feature type="domain" description="Histidine kinase" evidence="6">
    <location>
        <begin position="240"/>
        <end position="375"/>
    </location>
</feature>
<dbReference type="InterPro" id="IPR003661">
    <property type="entry name" value="HisK_dim/P_dom"/>
</dbReference>
<dbReference type="CDD" id="cd00082">
    <property type="entry name" value="HisKA"/>
    <property type="match status" value="1"/>
</dbReference>
<dbReference type="SUPFAM" id="SSF47384">
    <property type="entry name" value="Homodimeric domain of signal transducing histidine kinase"/>
    <property type="match status" value="1"/>
</dbReference>
<keyword evidence="8" id="KW-1185">Reference proteome</keyword>